<feature type="binding site" evidence="14">
    <location>
        <begin position="29"/>
        <end position="30"/>
    </location>
    <ligand>
        <name>D-ribulose 5-phosphate</name>
        <dbReference type="ChEBI" id="CHEBI:58121"/>
    </ligand>
</feature>
<sequence length="367" mass="40069">MHGAISSIEDIIDAAREGRPYILIDAEARENEGDVIIPAQFATPAQINFMARHARGLICLAMTDERARKLRLPPMVAENNSGHGTAFTISIEAREGVSTGISAQDRAHTVAVAIDPTKDCEDVVSPGHVFPLVARPGGVLVRAGHTEAAVDISRLAGLIPAGVICEVMNDDGTMARLPELVAFAQLHGLKIGTIADLIAYRRRTERCVARVHEEAFDSVHGDGFRLSVFRSTIDDVEHVALWRGRIEPDQPTLVRMHRLDFVSDMLGPRTERRHYVQRALAKIGQHDGAGVIVFIRDPSVTAISERRSNGLTPTSEQRIRDYGVGAQILLDLGVRDLVLLTDSEARLSGIEGYGLRIIGREGLDHDD</sequence>
<keyword evidence="13 14" id="KW-0456">Lyase</keyword>
<feature type="binding site" evidence="14">
    <location>
        <begin position="142"/>
        <end position="146"/>
    </location>
    <ligand>
        <name>D-ribulose 5-phosphate</name>
        <dbReference type="ChEBI" id="CHEBI:58121"/>
    </ligand>
</feature>
<keyword evidence="11 14" id="KW-0460">Magnesium</keyword>
<dbReference type="GO" id="GO:0030145">
    <property type="term" value="F:manganese ion binding"/>
    <property type="evidence" value="ECO:0007669"/>
    <property type="project" value="UniProtKB-UniRule"/>
</dbReference>
<evidence type="ECO:0000313" key="16">
    <source>
        <dbReference type="EMBL" id="ODP36381.1"/>
    </source>
</evidence>
<dbReference type="GO" id="GO:0009231">
    <property type="term" value="P:riboflavin biosynthetic process"/>
    <property type="evidence" value="ECO:0007669"/>
    <property type="project" value="UniProtKB-UniRule"/>
</dbReference>
<dbReference type="Pfam" id="PF00926">
    <property type="entry name" value="DHBP_synthase"/>
    <property type="match status" value="1"/>
</dbReference>
<accession>A0A1E3LRK0</accession>
<gene>
    <name evidence="14" type="primary">ribB</name>
    <name evidence="16" type="ORF">BFL28_06250</name>
</gene>
<organism evidence="16 17">
    <name type="scientific">Sphingomonas turrisvirgatae</name>
    <dbReference type="NCBI Taxonomy" id="1888892"/>
    <lineage>
        <taxon>Bacteria</taxon>
        <taxon>Pseudomonadati</taxon>
        <taxon>Pseudomonadota</taxon>
        <taxon>Alphaproteobacteria</taxon>
        <taxon>Sphingomonadales</taxon>
        <taxon>Sphingomonadaceae</taxon>
        <taxon>Sphingomonas</taxon>
    </lineage>
</organism>
<evidence type="ECO:0000256" key="13">
    <source>
        <dbReference type="ARBA" id="ARBA00023239"/>
    </source>
</evidence>
<dbReference type="FunFam" id="3.90.870.10:FF:000001">
    <property type="entry name" value="Riboflavin biosynthesis protein RibBA"/>
    <property type="match status" value="1"/>
</dbReference>
<name>A0A1E3LRK0_9SPHN</name>
<comment type="caution">
    <text evidence="16">The sequence shown here is derived from an EMBL/GenBank/DDBJ whole genome shotgun (WGS) entry which is preliminary data.</text>
</comment>
<evidence type="ECO:0000259" key="15">
    <source>
        <dbReference type="Pfam" id="PF00925"/>
    </source>
</evidence>
<evidence type="ECO:0000256" key="7">
    <source>
        <dbReference type="ARBA" id="ARBA00012153"/>
    </source>
</evidence>
<dbReference type="HAMAP" id="MF_00180">
    <property type="entry name" value="RibB"/>
    <property type="match status" value="1"/>
</dbReference>
<dbReference type="SUPFAM" id="SSF55821">
    <property type="entry name" value="YrdC/RibB"/>
    <property type="match status" value="1"/>
</dbReference>
<dbReference type="GO" id="GO:0000287">
    <property type="term" value="F:magnesium ion binding"/>
    <property type="evidence" value="ECO:0007669"/>
    <property type="project" value="UniProtKB-UniRule"/>
</dbReference>
<evidence type="ECO:0000256" key="12">
    <source>
        <dbReference type="ARBA" id="ARBA00023211"/>
    </source>
</evidence>
<feature type="site" description="Essential for catalytic activity" evidence="14">
    <location>
        <position position="128"/>
    </location>
</feature>
<dbReference type="PANTHER" id="PTHR21327">
    <property type="entry name" value="GTP CYCLOHYDROLASE II-RELATED"/>
    <property type="match status" value="1"/>
</dbReference>
<dbReference type="Gene3D" id="3.90.870.10">
    <property type="entry name" value="DHBP synthase"/>
    <property type="match status" value="1"/>
</dbReference>
<dbReference type="EC" id="4.1.99.12" evidence="7 14"/>
<keyword evidence="10 14" id="KW-0479">Metal-binding</keyword>
<comment type="similarity">
    <text evidence="14">Belongs to the DHBP synthase family.</text>
</comment>
<dbReference type="GO" id="GO:0003935">
    <property type="term" value="F:GTP cyclohydrolase II activity"/>
    <property type="evidence" value="ECO:0007669"/>
    <property type="project" value="TreeGrafter"/>
</dbReference>
<evidence type="ECO:0000256" key="10">
    <source>
        <dbReference type="ARBA" id="ARBA00022723"/>
    </source>
</evidence>
<evidence type="ECO:0000256" key="1">
    <source>
        <dbReference type="ARBA" id="ARBA00000141"/>
    </source>
</evidence>
<dbReference type="EMBL" id="MDDS01000075">
    <property type="protein sequence ID" value="ODP36381.1"/>
    <property type="molecule type" value="Genomic_DNA"/>
</dbReference>
<dbReference type="NCBIfam" id="TIGR00506">
    <property type="entry name" value="ribB"/>
    <property type="match status" value="1"/>
</dbReference>
<evidence type="ECO:0000256" key="2">
    <source>
        <dbReference type="ARBA" id="ARBA00001936"/>
    </source>
</evidence>
<feature type="binding site" evidence="14">
    <location>
        <position position="34"/>
    </location>
    <ligand>
        <name>D-ribulose 5-phosphate</name>
        <dbReference type="ChEBI" id="CHEBI:58121"/>
    </ligand>
</feature>
<comment type="similarity">
    <text evidence="5">In the N-terminal section; belongs to the DHBP synthase family.</text>
</comment>
<keyword evidence="12 14" id="KW-0464">Manganese</keyword>
<feature type="binding site" evidence="14">
    <location>
        <position position="145"/>
    </location>
    <ligand>
        <name>Mg(2+)</name>
        <dbReference type="ChEBI" id="CHEBI:18420"/>
        <label>2</label>
    </ligand>
</feature>
<evidence type="ECO:0000256" key="4">
    <source>
        <dbReference type="ARBA" id="ARBA00004904"/>
    </source>
</evidence>
<dbReference type="InterPro" id="IPR000422">
    <property type="entry name" value="DHBP_synthase_RibB"/>
</dbReference>
<feature type="binding site" evidence="14">
    <location>
        <position position="30"/>
    </location>
    <ligand>
        <name>Mg(2+)</name>
        <dbReference type="ChEBI" id="CHEBI:18420"/>
        <label>2</label>
    </ligand>
</feature>
<dbReference type="GO" id="GO:0005829">
    <property type="term" value="C:cytosol"/>
    <property type="evidence" value="ECO:0007669"/>
    <property type="project" value="TreeGrafter"/>
</dbReference>
<dbReference type="InterPro" id="IPR032677">
    <property type="entry name" value="GTP_cyclohydro_II"/>
</dbReference>
<evidence type="ECO:0000256" key="9">
    <source>
        <dbReference type="ARBA" id="ARBA00022619"/>
    </source>
</evidence>
<dbReference type="Pfam" id="PF00925">
    <property type="entry name" value="GTP_cyclohydro2"/>
    <property type="match status" value="1"/>
</dbReference>
<dbReference type="Proteomes" id="UP000094487">
    <property type="component" value="Unassembled WGS sequence"/>
</dbReference>
<dbReference type="AlphaFoldDB" id="A0A1E3LRK0"/>
<evidence type="ECO:0000256" key="5">
    <source>
        <dbReference type="ARBA" id="ARBA00005520"/>
    </source>
</evidence>
<evidence type="ECO:0000313" key="17">
    <source>
        <dbReference type="Proteomes" id="UP000094487"/>
    </source>
</evidence>
<feature type="site" description="Essential for catalytic activity" evidence="14">
    <location>
        <position position="166"/>
    </location>
</feature>
<comment type="subunit">
    <text evidence="14">Homodimer.</text>
</comment>
<evidence type="ECO:0000256" key="8">
    <source>
        <dbReference type="ARBA" id="ARBA00018836"/>
    </source>
</evidence>
<comment type="cofactor">
    <cofactor evidence="2">
        <name>Mn(2+)</name>
        <dbReference type="ChEBI" id="CHEBI:29035"/>
    </cofactor>
</comment>
<dbReference type="InterPro" id="IPR017945">
    <property type="entry name" value="DHBP_synth_RibB-like_a/b_dom"/>
</dbReference>
<comment type="similarity">
    <text evidence="6">In the C-terminal section; belongs to the GTP cyclohydrolase II family.</text>
</comment>
<dbReference type="STRING" id="1888892.BFL28_06250"/>
<dbReference type="GO" id="GO:0008686">
    <property type="term" value="F:3,4-dihydroxy-2-butanone-4-phosphate synthase activity"/>
    <property type="evidence" value="ECO:0007669"/>
    <property type="project" value="UniProtKB-UniRule"/>
</dbReference>
<comment type="cofactor">
    <cofactor evidence="14">
        <name>Mg(2+)</name>
        <dbReference type="ChEBI" id="CHEBI:18420"/>
    </cofactor>
    <cofactor evidence="14">
        <name>Mn(2+)</name>
        <dbReference type="ChEBI" id="CHEBI:29035"/>
    </cofactor>
    <text evidence="14">Binds 2 divalent metal cations per subunit. Magnesium or manganese.</text>
</comment>
<dbReference type="SUPFAM" id="SSF142695">
    <property type="entry name" value="RibA-like"/>
    <property type="match status" value="1"/>
</dbReference>
<reference evidence="16 17" key="1">
    <citation type="submission" date="2016-08" db="EMBL/GenBank/DDBJ databases">
        <title>Draft genome of the agarase producing Sphingomonas sp. MCT13.</title>
        <authorList>
            <person name="D'Andrea M.M."/>
            <person name="Rossolini G.M."/>
            <person name="Thaller M.C."/>
        </authorList>
    </citation>
    <scope>NUCLEOTIDE SEQUENCE [LARGE SCALE GENOMIC DNA]</scope>
    <source>
        <strain evidence="16 17">MCT13</strain>
    </source>
</reference>
<proteinExistence type="inferred from homology"/>
<protein>
    <recommendedName>
        <fullName evidence="8 14">3,4-dihydroxy-2-butanone 4-phosphate synthase</fullName>
        <shortName evidence="14">DHBP synthase</shortName>
        <ecNumber evidence="7 14">4.1.99.12</ecNumber>
    </recommendedName>
</protein>
<dbReference type="PIRSF" id="PIRSF001259">
    <property type="entry name" value="RibA"/>
    <property type="match status" value="1"/>
</dbReference>
<evidence type="ECO:0000256" key="3">
    <source>
        <dbReference type="ARBA" id="ARBA00002284"/>
    </source>
</evidence>
<dbReference type="InterPro" id="IPR036144">
    <property type="entry name" value="RibA-like_sf"/>
</dbReference>
<keyword evidence="9 14" id="KW-0686">Riboflavin biosynthesis</keyword>
<comment type="function">
    <text evidence="3 14">Catalyzes the conversion of D-ribulose 5-phosphate to formate and 3,4-dihydroxy-2-butanone 4-phosphate.</text>
</comment>
<dbReference type="UniPathway" id="UPA00275">
    <property type="reaction ID" value="UER00399"/>
</dbReference>
<evidence type="ECO:0000256" key="11">
    <source>
        <dbReference type="ARBA" id="ARBA00022842"/>
    </source>
</evidence>
<evidence type="ECO:0000256" key="14">
    <source>
        <dbReference type="HAMAP-Rule" id="MF_00180"/>
    </source>
</evidence>
<comment type="pathway">
    <text evidence="4 14">Cofactor biosynthesis; riboflavin biosynthesis; 2-hydroxy-3-oxobutyl phosphate from D-ribulose 5-phosphate: step 1/1.</text>
</comment>
<feature type="binding site" evidence="14">
    <location>
        <position position="30"/>
    </location>
    <ligand>
        <name>Mg(2+)</name>
        <dbReference type="ChEBI" id="CHEBI:18420"/>
        <label>1</label>
    </ligand>
</feature>
<dbReference type="Gene3D" id="3.40.50.10990">
    <property type="entry name" value="GTP cyclohydrolase II"/>
    <property type="match status" value="1"/>
</dbReference>
<keyword evidence="17" id="KW-1185">Reference proteome</keyword>
<feature type="domain" description="GTP cyclohydrolase II" evidence="15">
    <location>
        <begin position="213"/>
        <end position="360"/>
    </location>
</feature>
<evidence type="ECO:0000256" key="6">
    <source>
        <dbReference type="ARBA" id="ARBA00008976"/>
    </source>
</evidence>
<comment type="catalytic activity">
    <reaction evidence="1 14">
        <text>D-ribulose 5-phosphate = (2S)-2-hydroxy-3-oxobutyl phosphate + formate + H(+)</text>
        <dbReference type="Rhea" id="RHEA:18457"/>
        <dbReference type="ChEBI" id="CHEBI:15378"/>
        <dbReference type="ChEBI" id="CHEBI:15740"/>
        <dbReference type="ChEBI" id="CHEBI:58121"/>
        <dbReference type="ChEBI" id="CHEBI:58830"/>
        <dbReference type="EC" id="4.1.99.12"/>
    </reaction>
</comment>
<dbReference type="PANTHER" id="PTHR21327:SF34">
    <property type="entry name" value="3,4-DIHYDROXY-2-BUTANONE 4-PHOSPHATE SYNTHASE"/>
    <property type="match status" value="1"/>
</dbReference>